<evidence type="ECO:0000256" key="1">
    <source>
        <dbReference type="SAM" id="SignalP"/>
    </source>
</evidence>
<dbReference type="OrthoDB" id="1349101at2"/>
<feature type="chain" id="PRO_5007511813" evidence="1">
    <location>
        <begin position="27"/>
        <end position="207"/>
    </location>
</feature>
<organism evidence="2 3">
    <name type="scientific">Luteitalea pratensis</name>
    <dbReference type="NCBI Taxonomy" id="1855912"/>
    <lineage>
        <taxon>Bacteria</taxon>
        <taxon>Pseudomonadati</taxon>
        <taxon>Acidobacteriota</taxon>
        <taxon>Vicinamibacteria</taxon>
        <taxon>Vicinamibacterales</taxon>
        <taxon>Vicinamibacteraceae</taxon>
        <taxon>Luteitalea</taxon>
    </lineage>
</organism>
<keyword evidence="1" id="KW-0732">Signal</keyword>
<dbReference type="EMBL" id="CP015136">
    <property type="protein sequence ID" value="AMY09958.1"/>
    <property type="molecule type" value="Genomic_DNA"/>
</dbReference>
<reference evidence="2 3" key="1">
    <citation type="journal article" date="2016" name="Genome Announc.">
        <title>First Complete Genome Sequence of a Subdivision 6 Acidobacterium Strain.</title>
        <authorList>
            <person name="Huang S."/>
            <person name="Vieira S."/>
            <person name="Bunk B."/>
            <person name="Riedel T."/>
            <person name="Sproer C."/>
            <person name="Overmann J."/>
        </authorList>
    </citation>
    <scope>NUCLEOTIDE SEQUENCE [LARGE SCALE GENOMIC DNA]</scope>
    <source>
        <strain evidence="3">DSM 100886 HEG_-6_39</strain>
    </source>
</reference>
<name>A0A143PPA7_LUTPR</name>
<evidence type="ECO:0000313" key="2">
    <source>
        <dbReference type="EMBL" id="AMY09958.1"/>
    </source>
</evidence>
<dbReference type="RefSeq" id="WP_110171649.1">
    <property type="nucleotide sequence ID" value="NZ_CP015136.1"/>
</dbReference>
<dbReference type="KEGG" id="abac:LuPra_03185"/>
<evidence type="ECO:0000313" key="3">
    <source>
        <dbReference type="Proteomes" id="UP000076079"/>
    </source>
</evidence>
<reference evidence="3" key="2">
    <citation type="submission" date="2016-04" db="EMBL/GenBank/DDBJ databases">
        <title>First Complete Genome Sequence of a Subdivision 6 Acidobacterium.</title>
        <authorList>
            <person name="Huang S."/>
            <person name="Vieira S."/>
            <person name="Bunk B."/>
            <person name="Riedel T."/>
            <person name="Sproeer C."/>
            <person name="Overmann J."/>
        </authorList>
    </citation>
    <scope>NUCLEOTIDE SEQUENCE [LARGE SCALE GENOMIC DNA]</scope>
    <source>
        <strain evidence="3">DSM 100886 HEG_-6_39</strain>
    </source>
</reference>
<protein>
    <submittedName>
        <fullName evidence="2">Uncharacterized protein</fullName>
    </submittedName>
</protein>
<feature type="signal peptide" evidence="1">
    <location>
        <begin position="1"/>
        <end position="26"/>
    </location>
</feature>
<dbReference type="STRING" id="1855912.LuPra_03185"/>
<dbReference type="PATRIC" id="fig|1813736.3.peg.3387"/>
<keyword evidence="3" id="KW-1185">Reference proteome</keyword>
<gene>
    <name evidence="2" type="ORF">LuPra_03185</name>
</gene>
<dbReference type="Proteomes" id="UP000076079">
    <property type="component" value="Chromosome"/>
</dbReference>
<dbReference type="AlphaFoldDB" id="A0A143PPA7"/>
<accession>A0A143PPA7</accession>
<sequence length="207" mass="22098" precursor="true">MLTRMLAVYSAVLTTLFAVFSLAGSAAPKVQRLDEIDVHRINVREADGTLRMVISNHARLPGNIVGGKENPPVDRPYAGMLFYNDEGTENGGLVFGGHRNANGEVVDAGVSLSFDRYGASSQFVQLAGVQDARNHIVGLTLSETEPTGNRRRVFIGHDKEGVASVSLMDRGGRKRILLQVAADGTPSIAFLDADGKVVNQLGPAQAQ</sequence>
<proteinExistence type="predicted"/>